<evidence type="ECO:0000256" key="2">
    <source>
        <dbReference type="ARBA" id="ARBA00022448"/>
    </source>
</evidence>
<dbReference type="SUPFAM" id="SSF52540">
    <property type="entry name" value="P-loop containing nucleoside triphosphate hydrolases"/>
    <property type="match status" value="1"/>
</dbReference>
<reference evidence="6 7" key="1">
    <citation type="submission" date="2023-03" db="EMBL/GenBank/DDBJ databases">
        <title>Bacillus Genome Sequencing.</title>
        <authorList>
            <person name="Dunlap C."/>
        </authorList>
    </citation>
    <scope>NUCLEOTIDE SEQUENCE [LARGE SCALE GENOMIC DNA]</scope>
    <source>
        <strain evidence="6 7">BD-533</strain>
    </source>
</reference>
<gene>
    <name evidence="6" type="ORF">P4I72_10060</name>
</gene>
<dbReference type="Proteomes" id="UP001338137">
    <property type="component" value="Unassembled WGS sequence"/>
</dbReference>
<dbReference type="InterPro" id="IPR017871">
    <property type="entry name" value="ABC_transporter-like_CS"/>
</dbReference>
<dbReference type="GO" id="GO:0005524">
    <property type="term" value="F:ATP binding"/>
    <property type="evidence" value="ECO:0007669"/>
    <property type="project" value="UniProtKB-KW"/>
</dbReference>
<dbReference type="RefSeq" id="WP_326071791.1">
    <property type="nucleotide sequence ID" value="NZ_JARLKY010000021.1"/>
</dbReference>
<dbReference type="SMART" id="SM00382">
    <property type="entry name" value="AAA"/>
    <property type="match status" value="1"/>
</dbReference>
<evidence type="ECO:0000256" key="4">
    <source>
        <dbReference type="ARBA" id="ARBA00022840"/>
    </source>
</evidence>
<proteinExistence type="inferred from homology"/>
<evidence type="ECO:0000259" key="5">
    <source>
        <dbReference type="PROSITE" id="PS50893"/>
    </source>
</evidence>
<dbReference type="Pfam" id="PF00005">
    <property type="entry name" value="ABC_tran"/>
    <property type="match status" value="1"/>
</dbReference>
<keyword evidence="2" id="KW-0813">Transport</keyword>
<dbReference type="PROSITE" id="PS00211">
    <property type="entry name" value="ABC_TRANSPORTER_1"/>
    <property type="match status" value="1"/>
</dbReference>
<evidence type="ECO:0000256" key="1">
    <source>
        <dbReference type="ARBA" id="ARBA00005417"/>
    </source>
</evidence>
<comment type="similarity">
    <text evidence="1">Belongs to the ABC transporter superfamily.</text>
</comment>
<name>A0ABU6G022_9BACL</name>
<protein>
    <submittedName>
        <fullName evidence="6">ABC transporter ATP-binding protein</fullName>
    </submittedName>
</protein>
<comment type="caution">
    <text evidence="6">The sequence shown here is derived from an EMBL/GenBank/DDBJ whole genome shotgun (WGS) entry which is preliminary data.</text>
</comment>
<dbReference type="EMBL" id="JARLKY010000021">
    <property type="protein sequence ID" value="MEC0227467.1"/>
    <property type="molecule type" value="Genomic_DNA"/>
</dbReference>
<sequence>MMSVTSADNAPIVQIDQITKRIGSKTIIDKLSFVVPRGEVFGFLGPNGAGKTTTIRMMVGLMSITEGDIRIGGYSIRTHFEEAIRHVGAIVENPEMYKFMSGYHNLVHYARMFPGIGKDRIQEVIDLVGMENRIHDKVKTYSLGMRQRLGIAQALLHKPDVLILDEPTNGLDPAGIRELRDHLRQLTREEGISVIVSSHLLAEMELMCDRVAIIQNGKLVDVRLIKELVDDGGKQRVAFEVASIDQALALTAGHSAAAEVAGNDLILILDKQETAAWNKRFVEAGISVYSIRTTTKSLEDQFLEMTGSDPIA</sequence>
<organism evidence="6 7">
    <name type="scientific">Paenibacillus alba</name>
    <dbReference type="NCBI Taxonomy" id="1197127"/>
    <lineage>
        <taxon>Bacteria</taxon>
        <taxon>Bacillati</taxon>
        <taxon>Bacillota</taxon>
        <taxon>Bacilli</taxon>
        <taxon>Bacillales</taxon>
        <taxon>Paenibacillaceae</taxon>
        <taxon>Paenibacillus</taxon>
    </lineage>
</organism>
<dbReference type="Gene3D" id="3.40.50.300">
    <property type="entry name" value="P-loop containing nucleotide triphosphate hydrolases"/>
    <property type="match status" value="1"/>
</dbReference>
<keyword evidence="7" id="KW-1185">Reference proteome</keyword>
<keyword evidence="4 6" id="KW-0067">ATP-binding</keyword>
<accession>A0ABU6G022</accession>
<evidence type="ECO:0000313" key="6">
    <source>
        <dbReference type="EMBL" id="MEC0227467.1"/>
    </source>
</evidence>
<dbReference type="InterPro" id="IPR027417">
    <property type="entry name" value="P-loop_NTPase"/>
</dbReference>
<evidence type="ECO:0000313" key="7">
    <source>
        <dbReference type="Proteomes" id="UP001338137"/>
    </source>
</evidence>
<dbReference type="PANTHER" id="PTHR43335:SF4">
    <property type="entry name" value="ABC TRANSPORTER, ATP-BINDING PROTEIN"/>
    <property type="match status" value="1"/>
</dbReference>
<dbReference type="PROSITE" id="PS50893">
    <property type="entry name" value="ABC_TRANSPORTER_2"/>
    <property type="match status" value="1"/>
</dbReference>
<dbReference type="InterPro" id="IPR003593">
    <property type="entry name" value="AAA+_ATPase"/>
</dbReference>
<dbReference type="InterPro" id="IPR003439">
    <property type="entry name" value="ABC_transporter-like_ATP-bd"/>
</dbReference>
<evidence type="ECO:0000256" key="3">
    <source>
        <dbReference type="ARBA" id="ARBA00022741"/>
    </source>
</evidence>
<feature type="domain" description="ABC transporter" evidence="5">
    <location>
        <begin position="13"/>
        <end position="241"/>
    </location>
</feature>
<dbReference type="PANTHER" id="PTHR43335">
    <property type="entry name" value="ABC TRANSPORTER, ATP-BINDING PROTEIN"/>
    <property type="match status" value="1"/>
</dbReference>
<keyword evidence="3" id="KW-0547">Nucleotide-binding</keyword>